<organism evidence="2 3">
    <name type="scientific">Remersonia thermophila</name>
    <dbReference type="NCBI Taxonomy" id="72144"/>
    <lineage>
        <taxon>Eukaryota</taxon>
        <taxon>Fungi</taxon>
        <taxon>Dikarya</taxon>
        <taxon>Ascomycota</taxon>
        <taxon>Pezizomycotina</taxon>
        <taxon>Sordariomycetes</taxon>
        <taxon>Sordariomycetidae</taxon>
        <taxon>Sordariales</taxon>
        <taxon>Sordariales incertae sedis</taxon>
        <taxon>Remersonia</taxon>
    </lineage>
</organism>
<name>A0ABR4DE66_9PEZI</name>
<dbReference type="PANTHER" id="PTHR11695:SF294">
    <property type="entry name" value="RETICULON-4-INTERACTING PROTEIN 1, MITOCHONDRIAL"/>
    <property type="match status" value="1"/>
</dbReference>
<comment type="caution">
    <text evidence="2">The sequence shown here is derived from an EMBL/GenBank/DDBJ whole genome shotgun (WGS) entry which is preliminary data.</text>
</comment>
<dbReference type="Gene3D" id="3.40.50.720">
    <property type="entry name" value="NAD(P)-binding Rossmann-like Domain"/>
    <property type="match status" value="1"/>
</dbReference>
<protein>
    <recommendedName>
        <fullName evidence="1">Enoyl reductase (ER) domain-containing protein</fullName>
    </recommendedName>
</protein>
<dbReference type="PANTHER" id="PTHR11695">
    <property type="entry name" value="ALCOHOL DEHYDROGENASE RELATED"/>
    <property type="match status" value="1"/>
</dbReference>
<dbReference type="RefSeq" id="XP_070866596.1">
    <property type="nucleotide sequence ID" value="XM_071011714.1"/>
</dbReference>
<reference evidence="2 3" key="1">
    <citation type="journal article" date="2024" name="Commun. Biol.">
        <title>Comparative genomic analysis of thermophilic fungi reveals convergent evolutionary adaptations and gene losses.</title>
        <authorList>
            <person name="Steindorff A.S."/>
            <person name="Aguilar-Pontes M.V."/>
            <person name="Robinson A.J."/>
            <person name="Andreopoulos B."/>
            <person name="LaButti K."/>
            <person name="Kuo A."/>
            <person name="Mondo S."/>
            <person name="Riley R."/>
            <person name="Otillar R."/>
            <person name="Haridas S."/>
            <person name="Lipzen A."/>
            <person name="Grimwood J."/>
            <person name="Schmutz J."/>
            <person name="Clum A."/>
            <person name="Reid I.D."/>
            <person name="Moisan M.C."/>
            <person name="Butler G."/>
            <person name="Nguyen T.T.M."/>
            <person name="Dewar K."/>
            <person name="Conant G."/>
            <person name="Drula E."/>
            <person name="Henrissat B."/>
            <person name="Hansel C."/>
            <person name="Singer S."/>
            <person name="Hutchinson M.I."/>
            <person name="de Vries R.P."/>
            <person name="Natvig D.O."/>
            <person name="Powell A.J."/>
            <person name="Tsang A."/>
            <person name="Grigoriev I.V."/>
        </authorList>
    </citation>
    <scope>NUCLEOTIDE SEQUENCE [LARGE SCALE GENOMIC DNA]</scope>
    <source>
        <strain evidence="2 3">ATCC 22073</strain>
    </source>
</reference>
<accession>A0ABR4DE66</accession>
<evidence type="ECO:0000313" key="3">
    <source>
        <dbReference type="Proteomes" id="UP001600064"/>
    </source>
</evidence>
<proteinExistence type="predicted"/>
<keyword evidence="3" id="KW-1185">Reference proteome</keyword>
<dbReference type="Pfam" id="PF13602">
    <property type="entry name" value="ADH_zinc_N_2"/>
    <property type="match status" value="1"/>
</dbReference>
<dbReference type="CDD" id="cd08267">
    <property type="entry name" value="MDR1"/>
    <property type="match status" value="1"/>
</dbReference>
<dbReference type="InterPro" id="IPR020843">
    <property type="entry name" value="ER"/>
</dbReference>
<dbReference type="Gene3D" id="3.90.180.10">
    <property type="entry name" value="Medium-chain alcohol dehydrogenases, catalytic domain"/>
    <property type="match status" value="1"/>
</dbReference>
<dbReference type="SMART" id="SM00829">
    <property type="entry name" value="PKS_ER"/>
    <property type="match status" value="1"/>
</dbReference>
<dbReference type="SUPFAM" id="SSF51735">
    <property type="entry name" value="NAD(P)-binding Rossmann-fold domains"/>
    <property type="match status" value="1"/>
</dbReference>
<sequence length="334" mass="35399">MKAWEYSTAAGGLEKNLVLNPSAPVPTLSPKLGDSELLVRVLAASLNPADHKVAELGVLSKLAVRHPATPGMDFCGRVVQTTSTVDNFAIGDLVFGNLGVTQHGTLAEYIVVPTKACAHVPDGVSVEDAAATPVAGLTEYEAISPHVKPGDKIFINGGSGGTGTFGVQIAKALGCHVTTTCSPGKIDLCRSLGADDIINYTATDVAETLRARGQVFSLVVDNVGLPENLYKAADDFLLPQGLFVQVGAPLSLATAKSIMSRSLLPSFLGGGQRRYQLFTPQNKQEHLQQLARWLAEKKIRAVIDHVYDMEHAPKAFEVLKLGKNAGKIVVRIAE</sequence>
<evidence type="ECO:0000313" key="2">
    <source>
        <dbReference type="EMBL" id="KAL2267869.1"/>
    </source>
</evidence>
<evidence type="ECO:0000259" key="1">
    <source>
        <dbReference type="SMART" id="SM00829"/>
    </source>
</evidence>
<dbReference type="SUPFAM" id="SSF50129">
    <property type="entry name" value="GroES-like"/>
    <property type="match status" value="1"/>
</dbReference>
<dbReference type="GeneID" id="98126358"/>
<gene>
    <name evidence="2" type="ORF">VTJ83DRAFT_5146</name>
</gene>
<dbReference type="Proteomes" id="UP001600064">
    <property type="component" value="Unassembled WGS sequence"/>
</dbReference>
<dbReference type="InterPro" id="IPR013154">
    <property type="entry name" value="ADH-like_N"/>
</dbReference>
<dbReference type="Pfam" id="PF08240">
    <property type="entry name" value="ADH_N"/>
    <property type="match status" value="1"/>
</dbReference>
<dbReference type="InterPro" id="IPR036291">
    <property type="entry name" value="NAD(P)-bd_dom_sf"/>
</dbReference>
<dbReference type="InterPro" id="IPR050700">
    <property type="entry name" value="YIM1/Zinc_Alcohol_DH_Fams"/>
</dbReference>
<dbReference type="EMBL" id="JAZGUE010000004">
    <property type="protein sequence ID" value="KAL2267869.1"/>
    <property type="molecule type" value="Genomic_DNA"/>
</dbReference>
<feature type="domain" description="Enoyl reductase (ER)" evidence="1">
    <location>
        <begin position="12"/>
        <end position="330"/>
    </location>
</feature>
<dbReference type="InterPro" id="IPR011032">
    <property type="entry name" value="GroES-like_sf"/>
</dbReference>